<dbReference type="PRINTS" id="PR01715">
    <property type="entry name" value="FERRIBNDNGPP"/>
</dbReference>
<sequence>MLNRTQSKFIITTLMAFMLSVVSTLSMAKTVQHELGTVTFEQTPKRVVVLDWALAESVLALGVQPIAAADVKGYQDWVGSPALPSDTIDVGSRREPNLELIASLKPDLILMSGHLAPAYEKLNAIAPTIAMSIYNDKQQPYENAKSLVTMLGEVFNKQEQAKSVIAQTEKKLADNGAKVAQLNNGKPFLMVRFIGDKHVRVHSTGSLMNDTISAMSLKNSWNGPTNSWGFSSASVEQLAKYQDSNVLIFGPLTQQEQTQLNASPLWGAMAFSREHRVKIIPKVWTFGSLIAMQRLSDEVVNQVSTLGH</sequence>
<name>A0A3G4VKU6_9VIBR</name>
<dbReference type="PROSITE" id="PS50983">
    <property type="entry name" value="FE_B12_PBP"/>
    <property type="match status" value="1"/>
</dbReference>
<comment type="similarity">
    <text evidence="2">Belongs to the bacterial solute-binding protein 8 family.</text>
</comment>
<evidence type="ECO:0000313" key="9">
    <source>
        <dbReference type="Proteomes" id="UP000279760"/>
    </source>
</evidence>
<keyword evidence="5 6" id="KW-0732">Signal</keyword>
<comment type="subcellular location">
    <subcellularLocation>
        <location evidence="1">Cell envelope</location>
    </subcellularLocation>
</comment>
<proteinExistence type="inferred from homology"/>
<protein>
    <submittedName>
        <fullName evidence="8">Iron-siderophore ABC transporter substrate-binding protein</fullName>
    </submittedName>
</protein>
<dbReference type="Proteomes" id="UP000279760">
    <property type="component" value="Chromosome 2"/>
</dbReference>
<dbReference type="SUPFAM" id="SSF53807">
    <property type="entry name" value="Helical backbone' metal receptor"/>
    <property type="match status" value="1"/>
</dbReference>
<dbReference type="PANTHER" id="PTHR30532:SF1">
    <property type="entry name" value="IRON(3+)-HYDROXAMATE-BINDING PROTEIN FHUD"/>
    <property type="match status" value="1"/>
</dbReference>
<dbReference type="GeneID" id="64089384"/>
<keyword evidence="4" id="KW-0408">Iron</keyword>
<dbReference type="GO" id="GO:0030288">
    <property type="term" value="C:outer membrane-bounded periplasmic space"/>
    <property type="evidence" value="ECO:0007669"/>
    <property type="project" value="TreeGrafter"/>
</dbReference>
<dbReference type="InterPro" id="IPR051313">
    <property type="entry name" value="Bact_iron-sidero_bind"/>
</dbReference>
<dbReference type="PANTHER" id="PTHR30532">
    <property type="entry name" value="IRON III DICITRATE-BINDING PERIPLASMIC PROTEIN"/>
    <property type="match status" value="1"/>
</dbReference>
<dbReference type="GO" id="GO:1901678">
    <property type="term" value="P:iron coordination entity transport"/>
    <property type="evidence" value="ECO:0007669"/>
    <property type="project" value="UniProtKB-ARBA"/>
</dbReference>
<dbReference type="CDD" id="cd01146">
    <property type="entry name" value="FhuD"/>
    <property type="match status" value="1"/>
</dbReference>
<keyword evidence="3" id="KW-0813">Transport</keyword>
<feature type="chain" id="PRO_5018081082" evidence="6">
    <location>
        <begin position="29"/>
        <end position="308"/>
    </location>
</feature>
<dbReference type="InterPro" id="IPR002491">
    <property type="entry name" value="ABC_transptr_periplasmic_BD"/>
</dbReference>
<dbReference type="EMBL" id="CP033578">
    <property type="protein sequence ID" value="AYV23491.1"/>
    <property type="molecule type" value="Genomic_DNA"/>
</dbReference>
<evidence type="ECO:0000259" key="7">
    <source>
        <dbReference type="PROSITE" id="PS50983"/>
    </source>
</evidence>
<dbReference type="Gene3D" id="3.40.50.1980">
    <property type="entry name" value="Nitrogenase molybdenum iron protein domain"/>
    <property type="match status" value="2"/>
</dbReference>
<dbReference type="RefSeq" id="WP_099046304.1">
    <property type="nucleotide sequence ID" value="NZ_CP033578.1"/>
</dbReference>
<keyword evidence="4" id="KW-0410">Iron transport</keyword>
<evidence type="ECO:0000256" key="5">
    <source>
        <dbReference type="ARBA" id="ARBA00022729"/>
    </source>
</evidence>
<reference evidence="8 9" key="1">
    <citation type="submission" date="2018-11" db="EMBL/GenBank/DDBJ databases">
        <title>Complete Genome Sequence of Vbrio mediterranei 117-T6: a Potential Pathogen Bacteria Isolated from the Conchocelis of Pyropia.</title>
        <authorList>
            <person name="Liu Q."/>
        </authorList>
    </citation>
    <scope>NUCLEOTIDE SEQUENCE [LARGE SCALE GENOMIC DNA]</scope>
    <source>
        <strain evidence="8 9">117-T6</strain>
    </source>
</reference>
<keyword evidence="4" id="KW-0406">Ion transport</keyword>
<accession>A0A3G4VKU6</accession>
<feature type="domain" description="Fe/B12 periplasmic-binding" evidence="7">
    <location>
        <begin position="46"/>
        <end position="308"/>
    </location>
</feature>
<feature type="signal peptide" evidence="6">
    <location>
        <begin position="1"/>
        <end position="28"/>
    </location>
</feature>
<evidence type="ECO:0000313" key="8">
    <source>
        <dbReference type="EMBL" id="AYV23491.1"/>
    </source>
</evidence>
<dbReference type="Pfam" id="PF01497">
    <property type="entry name" value="Peripla_BP_2"/>
    <property type="match status" value="1"/>
</dbReference>
<evidence type="ECO:0000256" key="6">
    <source>
        <dbReference type="SAM" id="SignalP"/>
    </source>
</evidence>
<evidence type="ECO:0000256" key="3">
    <source>
        <dbReference type="ARBA" id="ARBA00022448"/>
    </source>
</evidence>
<evidence type="ECO:0000256" key="2">
    <source>
        <dbReference type="ARBA" id="ARBA00008814"/>
    </source>
</evidence>
<gene>
    <name evidence="8" type="ORF">ECB94_19540</name>
</gene>
<dbReference type="AlphaFoldDB" id="A0A3G4VKU6"/>
<organism evidence="8 9">
    <name type="scientific">Vibrio mediterranei</name>
    <dbReference type="NCBI Taxonomy" id="689"/>
    <lineage>
        <taxon>Bacteria</taxon>
        <taxon>Pseudomonadati</taxon>
        <taxon>Pseudomonadota</taxon>
        <taxon>Gammaproteobacteria</taxon>
        <taxon>Vibrionales</taxon>
        <taxon>Vibrionaceae</taxon>
        <taxon>Vibrio</taxon>
    </lineage>
</organism>
<evidence type="ECO:0000256" key="4">
    <source>
        <dbReference type="ARBA" id="ARBA00022496"/>
    </source>
</evidence>
<evidence type="ECO:0000256" key="1">
    <source>
        <dbReference type="ARBA" id="ARBA00004196"/>
    </source>
</evidence>